<evidence type="ECO:0000256" key="5">
    <source>
        <dbReference type="ARBA" id="ARBA00005072"/>
    </source>
</evidence>
<dbReference type="GO" id="GO:0005829">
    <property type="term" value="C:cytosol"/>
    <property type="evidence" value="ECO:0007669"/>
    <property type="project" value="TreeGrafter"/>
</dbReference>
<dbReference type="GO" id="GO:0046656">
    <property type="term" value="P:folic acid biosynthetic process"/>
    <property type="evidence" value="ECO:0007669"/>
    <property type="project" value="UniProtKB-KW"/>
</dbReference>
<organism evidence="19 20">
    <name type="scientific">Sodalis ligni</name>
    <dbReference type="NCBI Taxonomy" id="2697027"/>
    <lineage>
        <taxon>Bacteria</taxon>
        <taxon>Pseudomonadati</taxon>
        <taxon>Pseudomonadota</taxon>
        <taxon>Gammaproteobacteria</taxon>
        <taxon>Enterobacterales</taxon>
        <taxon>Bruguierivoracaceae</taxon>
        <taxon>Sodalis</taxon>
    </lineage>
</organism>
<comment type="catalytic activity">
    <reaction evidence="15">
        <text>4-amino-4-deoxychorismate = 4-aminobenzoate + pyruvate + H(+)</text>
        <dbReference type="Rhea" id="RHEA:16201"/>
        <dbReference type="ChEBI" id="CHEBI:15361"/>
        <dbReference type="ChEBI" id="CHEBI:15378"/>
        <dbReference type="ChEBI" id="CHEBI:17836"/>
        <dbReference type="ChEBI" id="CHEBI:58406"/>
        <dbReference type="EC" id="4.1.3.38"/>
    </reaction>
</comment>
<dbReference type="EMBL" id="SJOI01000001">
    <property type="protein sequence ID" value="TCL04673.1"/>
    <property type="molecule type" value="Genomic_DNA"/>
</dbReference>
<dbReference type="NCBIfam" id="NF005209">
    <property type="entry name" value="PRK06680.1"/>
    <property type="match status" value="1"/>
</dbReference>
<name>A0A4R1NBJ4_9GAMM</name>
<dbReference type="SUPFAM" id="SSF56752">
    <property type="entry name" value="D-aminoacid aminotransferase-like PLP-dependent enzymes"/>
    <property type="match status" value="1"/>
</dbReference>
<dbReference type="GO" id="GO:0008652">
    <property type="term" value="P:amino acid biosynthetic process"/>
    <property type="evidence" value="ECO:0007669"/>
    <property type="project" value="UniProtKB-ARBA"/>
</dbReference>
<evidence type="ECO:0000256" key="2">
    <source>
        <dbReference type="ARBA" id="ARBA00003109"/>
    </source>
</evidence>
<evidence type="ECO:0000256" key="10">
    <source>
        <dbReference type="ARBA" id="ARBA00035633"/>
    </source>
</evidence>
<evidence type="ECO:0000256" key="15">
    <source>
        <dbReference type="ARBA" id="ARBA00049529"/>
    </source>
</evidence>
<comment type="function">
    <text evidence="16">Involved in the biosynthesis of p-aminobenzoate (PABA), a precursor of tetrahydrofolate. Converts 4-amino-4-deoxychorismate into 4-aminobenzoate (PABA) and pyruvate.</text>
</comment>
<evidence type="ECO:0000256" key="17">
    <source>
        <dbReference type="ARBA" id="ARBA00069174"/>
    </source>
</evidence>
<dbReference type="Gene3D" id="3.30.470.10">
    <property type="match status" value="1"/>
</dbReference>
<comment type="pathway">
    <text evidence="4">Amino-acid biosynthesis; L-valine biosynthesis; L-valine from pyruvate: step 4/4.</text>
</comment>
<evidence type="ECO:0000256" key="6">
    <source>
        <dbReference type="ARBA" id="ARBA00009320"/>
    </source>
</evidence>
<gene>
    <name evidence="19" type="ORF">EZJ58_2804</name>
</gene>
<evidence type="ECO:0000256" key="14">
    <source>
        <dbReference type="ARBA" id="ARBA00049229"/>
    </source>
</evidence>
<evidence type="ECO:0000256" key="16">
    <source>
        <dbReference type="ARBA" id="ARBA00054027"/>
    </source>
</evidence>
<dbReference type="GO" id="GO:0008696">
    <property type="term" value="F:4-amino-4-deoxychorismate lyase activity"/>
    <property type="evidence" value="ECO:0007669"/>
    <property type="project" value="UniProtKB-EC"/>
</dbReference>
<evidence type="ECO:0000256" key="12">
    <source>
        <dbReference type="ARBA" id="ARBA00048212"/>
    </source>
</evidence>
<evidence type="ECO:0000313" key="19">
    <source>
        <dbReference type="EMBL" id="TCL04673.1"/>
    </source>
</evidence>
<comment type="function">
    <text evidence="2">Acts on leucine, isoleucine and valine.</text>
</comment>
<comment type="caution">
    <text evidence="19">The sequence shown here is derived from an EMBL/GenBank/DDBJ whole genome shotgun (WGS) entry which is preliminary data.</text>
</comment>
<dbReference type="Gene3D" id="3.20.10.10">
    <property type="entry name" value="D-amino Acid Aminotransferase, subunit A, domain 2"/>
    <property type="match status" value="1"/>
</dbReference>
<evidence type="ECO:0000256" key="13">
    <source>
        <dbReference type="ARBA" id="ARBA00048798"/>
    </source>
</evidence>
<accession>A0A4R1NBJ4</accession>
<comment type="catalytic activity">
    <reaction evidence="12">
        <text>L-valine + 2-oxoglutarate = 3-methyl-2-oxobutanoate + L-glutamate</text>
        <dbReference type="Rhea" id="RHEA:24813"/>
        <dbReference type="ChEBI" id="CHEBI:11851"/>
        <dbReference type="ChEBI" id="CHEBI:16810"/>
        <dbReference type="ChEBI" id="CHEBI:29985"/>
        <dbReference type="ChEBI" id="CHEBI:57762"/>
        <dbReference type="EC" id="2.6.1.42"/>
    </reaction>
</comment>
<evidence type="ECO:0000256" key="1">
    <source>
        <dbReference type="ARBA" id="ARBA00001933"/>
    </source>
</evidence>
<protein>
    <recommendedName>
        <fullName evidence="17">Aminodeoxychorismate lyase</fullName>
        <ecNumber evidence="7">2.6.1.42</ecNumber>
        <ecNumber evidence="11">4.1.3.38</ecNumber>
    </recommendedName>
    <alternativeName>
        <fullName evidence="18">4-amino-4-deoxychorismate lyase</fullName>
    </alternativeName>
</protein>
<comment type="similarity">
    <text evidence="6">Belongs to the class-IV pyridoxal-phosphate-dependent aminotransferase family.</text>
</comment>
<dbReference type="EC" id="4.1.3.38" evidence="11"/>
<evidence type="ECO:0000256" key="4">
    <source>
        <dbReference type="ARBA" id="ARBA00004931"/>
    </source>
</evidence>
<dbReference type="InterPro" id="IPR050571">
    <property type="entry name" value="Class-IV_PLP-Dep_Aminotrnsfr"/>
</dbReference>
<dbReference type="InterPro" id="IPR036038">
    <property type="entry name" value="Aminotransferase-like"/>
</dbReference>
<evidence type="ECO:0000313" key="20">
    <source>
        <dbReference type="Proteomes" id="UP000294555"/>
    </source>
</evidence>
<dbReference type="Proteomes" id="UP000294555">
    <property type="component" value="Unassembled WGS sequence"/>
</dbReference>
<dbReference type="PANTHER" id="PTHR42743:SF11">
    <property type="entry name" value="AMINODEOXYCHORISMATE LYASE"/>
    <property type="match status" value="1"/>
</dbReference>
<dbReference type="InterPro" id="IPR001544">
    <property type="entry name" value="Aminotrans_IV"/>
</dbReference>
<dbReference type="GO" id="GO:0004084">
    <property type="term" value="F:branched-chain-amino-acid transaminase activity"/>
    <property type="evidence" value="ECO:0007669"/>
    <property type="project" value="UniProtKB-EC"/>
</dbReference>
<keyword evidence="8" id="KW-0663">Pyridoxal phosphate</keyword>
<comment type="catalytic activity">
    <reaction evidence="13">
        <text>L-isoleucine + 2-oxoglutarate = (S)-3-methyl-2-oxopentanoate + L-glutamate</text>
        <dbReference type="Rhea" id="RHEA:24801"/>
        <dbReference type="ChEBI" id="CHEBI:16810"/>
        <dbReference type="ChEBI" id="CHEBI:29985"/>
        <dbReference type="ChEBI" id="CHEBI:35146"/>
        <dbReference type="ChEBI" id="CHEBI:58045"/>
        <dbReference type="EC" id="2.6.1.42"/>
    </reaction>
</comment>
<proteinExistence type="inferred from homology"/>
<reference evidence="19 20" key="1">
    <citation type="submission" date="2019-02" db="EMBL/GenBank/DDBJ databases">
        <title>Investigation of anaerobic lignin degradation for improved lignocellulosic biofuels.</title>
        <authorList>
            <person name="Deangelis K."/>
        </authorList>
    </citation>
    <scope>NUCLEOTIDE SEQUENCE [LARGE SCALE GENOMIC DNA]</scope>
    <source>
        <strain evidence="19 20">159R</strain>
    </source>
</reference>
<dbReference type="AlphaFoldDB" id="A0A4R1NBJ4"/>
<comment type="pathway">
    <text evidence="3">Amino-acid biosynthesis; L-isoleucine biosynthesis; L-isoleucine from 2-oxobutanoate: step 4/4.</text>
</comment>
<sequence length="291" mass="31909">MTRTVYINGDFVPESEAKISIFDRGFLFADAVYEVMAVLNGRLLENAGHIARLERSCRELKLRLPVTAAALEAIQNKLIAVNQLREGAIYLQLSRGSTGDREFDFPQAEVEPTLLLFTQARPVIDNVKARTGIRVVTVEDIRWHRRDIKTVGLLAPCLAKEYAHSQGADDAFLVEDGFITEGSSSNAWIVTEQGTLVTRQLSTDILHGITRRSLLALAARHGIPFEERPFSVEEVYRAGEAFISSATSFIWPVVEIDGKPIGGGKPGRVTLALRNIYVEMALAATGNSAGG</sequence>
<comment type="pathway">
    <text evidence="10">Cofactor biosynthesis; tetrahydrofolate biosynthesis; 4-aminobenzoate from chorismate: step 2/2.</text>
</comment>
<keyword evidence="9" id="KW-0289">Folate biosynthesis</keyword>
<comment type="cofactor">
    <cofactor evidence="1">
        <name>pyridoxal 5'-phosphate</name>
        <dbReference type="ChEBI" id="CHEBI:597326"/>
    </cofactor>
</comment>
<dbReference type="InterPro" id="IPR043132">
    <property type="entry name" value="BCAT-like_C"/>
</dbReference>
<evidence type="ECO:0000256" key="9">
    <source>
        <dbReference type="ARBA" id="ARBA00022909"/>
    </source>
</evidence>
<keyword evidence="20" id="KW-1185">Reference proteome</keyword>
<dbReference type="InterPro" id="IPR043131">
    <property type="entry name" value="BCAT-like_N"/>
</dbReference>
<dbReference type="PANTHER" id="PTHR42743">
    <property type="entry name" value="AMINO-ACID AMINOTRANSFERASE"/>
    <property type="match status" value="1"/>
</dbReference>
<dbReference type="EC" id="2.6.1.42" evidence="7"/>
<evidence type="ECO:0000256" key="3">
    <source>
        <dbReference type="ARBA" id="ARBA00004824"/>
    </source>
</evidence>
<evidence type="ECO:0000256" key="7">
    <source>
        <dbReference type="ARBA" id="ARBA00013053"/>
    </source>
</evidence>
<comment type="pathway">
    <text evidence="5">Amino-acid biosynthesis; L-leucine biosynthesis; L-leucine from 3-methyl-2-oxobutanoate: step 4/4.</text>
</comment>
<evidence type="ECO:0000256" key="18">
    <source>
        <dbReference type="ARBA" id="ARBA00080135"/>
    </source>
</evidence>
<dbReference type="OrthoDB" id="21319at2"/>
<dbReference type="RefSeq" id="WP_132923442.1">
    <property type="nucleotide sequence ID" value="NZ_SJOI01000001.1"/>
</dbReference>
<dbReference type="FunFam" id="3.20.10.10:FF:000002">
    <property type="entry name" value="D-alanine aminotransferase"/>
    <property type="match status" value="1"/>
</dbReference>
<dbReference type="Pfam" id="PF01063">
    <property type="entry name" value="Aminotran_4"/>
    <property type="match status" value="1"/>
</dbReference>
<evidence type="ECO:0000256" key="11">
    <source>
        <dbReference type="ARBA" id="ARBA00035676"/>
    </source>
</evidence>
<comment type="catalytic activity">
    <reaction evidence="14">
        <text>L-leucine + 2-oxoglutarate = 4-methyl-2-oxopentanoate + L-glutamate</text>
        <dbReference type="Rhea" id="RHEA:18321"/>
        <dbReference type="ChEBI" id="CHEBI:16810"/>
        <dbReference type="ChEBI" id="CHEBI:17865"/>
        <dbReference type="ChEBI" id="CHEBI:29985"/>
        <dbReference type="ChEBI" id="CHEBI:57427"/>
        <dbReference type="EC" id="2.6.1.42"/>
    </reaction>
</comment>
<evidence type="ECO:0000256" key="8">
    <source>
        <dbReference type="ARBA" id="ARBA00022898"/>
    </source>
</evidence>